<reference evidence="1 2" key="2">
    <citation type="submission" date="2018-11" db="EMBL/GenBank/DDBJ databases">
        <authorList>
            <consortium name="Pathogen Informatics"/>
        </authorList>
    </citation>
    <scope>NUCLEOTIDE SEQUENCE [LARGE SCALE GENOMIC DNA]</scope>
    <source>
        <strain evidence="1 2">MHpl1</strain>
    </source>
</reference>
<evidence type="ECO:0000313" key="1">
    <source>
        <dbReference type="EMBL" id="VDO88657.1"/>
    </source>
</evidence>
<dbReference type="Proteomes" id="UP000268014">
    <property type="component" value="Unassembled WGS sequence"/>
</dbReference>
<evidence type="ECO:0000313" key="3">
    <source>
        <dbReference type="WBParaSite" id="HPLM_0002124501-mRNA-1"/>
    </source>
</evidence>
<evidence type="ECO:0000313" key="2">
    <source>
        <dbReference type="Proteomes" id="UP000268014"/>
    </source>
</evidence>
<accession>A0A0N4XA50</accession>
<dbReference type="EMBL" id="UZAF01023143">
    <property type="protein sequence ID" value="VDO88657.1"/>
    <property type="molecule type" value="Genomic_DNA"/>
</dbReference>
<keyword evidence="2" id="KW-1185">Reference proteome</keyword>
<dbReference type="AlphaFoldDB" id="A0A0N4XA50"/>
<proteinExistence type="predicted"/>
<organism evidence="3">
    <name type="scientific">Haemonchus placei</name>
    <name type="common">Barber's pole worm</name>
    <dbReference type="NCBI Taxonomy" id="6290"/>
    <lineage>
        <taxon>Eukaryota</taxon>
        <taxon>Metazoa</taxon>
        <taxon>Ecdysozoa</taxon>
        <taxon>Nematoda</taxon>
        <taxon>Chromadorea</taxon>
        <taxon>Rhabditida</taxon>
        <taxon>Rhabditina</taxon>
        <taxon>Rhabditomorpha</taxon>
        <taxon>Strongyloidea</taxon>
        <taxon>Trichostrongylidae</taxon>
        <taxon>Haemonchus</taxon>
    </lineage>
</organism>
<name>A0A0N4XA50_HAEPC</name>
<protein>
    <submittedName>
        <fullName evidence="3">Secreted protein</fullName>
    </submittedName>
</protein>
<dbReference type="WBParaSite" id="HPLM_0002124501-mRNA-1">
    <property type="protein sequence ID" value="HPLM_0002124501-mRNA-1"/>
    <property type="gene ID" value="HPLM_0002124501"/>
</dbReference>
<sequence>MQNSTMQLRTVLARMPKLPGLQGGSHSHPARARTAVLTPVWQSVALQFELGQDGRWEVPKLAGPRAAQSTTVLELHEPSRKVCFTKRSFAMLNATPFSPTLAAAPPITFSARDASHTVRVKAILG</sequence>
<gene>
    <name evidence="1" type="ORF">HPLM_LOCUS21234</name>
</gene>
<reference evidence="3" key="1">
    <citation type="submission" date="2017-02" db="UniProtKB">
        <authorList>
            <consortium name="WormBaseParasite"/>
        </authorList>
    </citation>
    <scope>IDENTIFICATION</scope>
</reference>